<dbReference type="PANTHER" id="PTHR10357">
    <property type="entry name" value="ALPHA-AMYLASE FAMILY MEMBER"/>
    <property type="match status" value="1"/>
</dbReference>
<keyword evidence="3" id="KW-0732">Signal</keyword>
<dbReference type="PANTHER" id="PTHR10357:SF210">
    <property type="entry name" value="MALTODEXTRIN GLUCOSIDASE"/>
    <property type="match status" value="1"/>
</dbReference>
<dbReference type="InterPro" id="IPR019492">
    <property type="entry name" value="Cyclo-malto-dextrinase_C"/>
</dbReference>
<feature type="domain" description="Glycosyl hydrolase family 13 catalytic" evidence="4">
    <location>
        <begin position="133"/>
        <end position="529"/>
    </location>
</feature>
<dbReference type="STRING" id="477680.SAMN05421788_103444"/>
<feature type="chain" id="PRO_5012839966" evidence="3">
    <location>
        <begin position="23"/>
        <end position="617"/>
    </location>
</feature>
<dbReference type="GO" id="GO:0005975">
    <property type="term" value="P:carbohydrate metabolic process"/>
    <property type="evidence" value="ECO:0007669"/>
    <property type="project" value="InterPro"/>
</dbReference>
<keyword evidence="1" id="KW-0378">Hydrolase</keyword>
<name>A0A1N7PFW0_9BACT</name>
<dbReference type="Proteomes" id="UP000186917">
    <property type="component" value="Unassembled WGS sequence"/>
</dbReference>
<dbReference type="EMBL" id="FTOR01000003">
    <property type="protein sequence ID" value="SIT09417.1"/>
    <property type="molecule type" value="Genomic_DNA"/>
</dbReference>
<dbReference type="SUPFAM" id="SSF51011">
    <property type="entry name" value="Glycosyl hydrolase domain"/>
    <property type="match status" value="1"/>
</dbReference>
<keyword evidence="2 5" id="KW-0326">Glycosidase</keyword>
<dbReference type="InterPro" id="IPR014756">
    <property type="entry name" value="Ig_E-set"/>
</dbReference>
<keyword evidence="6" id="KW-1185">Reference proteome</keyword>
<dbReference type="SMART" id="SM00642">
    <property type="entry name" value="Aamy"/>
    <property type="match status" value="1"/>
</dbReference>
<evidence type="ECO:0000259" key="4">
    <source>
        <dbReference type="SMART" id="SM00642"/>
    </source>
</evidence>
<protein>
    <submittedName>
        <fullName evidence="5">Glycosidase</fullName>
    </submittedName>
</protein>
<dbReference type="SUPFAM" id="SSF51445">
    <property type="entry name" value="(Trans)glycosidases"/>
    <property type="match status" value="1"/>
</dbReference>
<dbReference type="Pfam" id="PF10438">
    <property type="entry name" value="Cyc-maltodext_C"/>
    <property type="match status" value="1"/>
</dbReference>
<proteinExistence type="predicted"/>
<evidence type="ECO:0000256" key="3">
    <source>
        <dbReference type="SAM" id="SignalP"/>
    </source>
</evidence>
<evidence type="ECO:0000313" key="6">
    <source>
        <dbReference type="Proteomes" id="UP000186917"/>
    </source>
</evidence>
<dbReference type="Gene3D" id="2.60.40.10">
    <property type="entry name" value="Immunoglobulins"/>
    <property type="match status" value="1"/>
</dbReference>
<dbReference type="InterPro" id="IPR013783">
    <property type="entry name" value="Ig-like_fold"/>
</dbReference>
<reference evidence="6" key="1">
    <citation type="submission" date="2017-01" db="EMBL/GenBank/DDBJ databases">
        <authorList>
            <person name="Varghese N."/>
            <person name="Submissions S."/>
        </authorList>
    </citation>
    <scope>NUCLEOTIDE SEQUENCE [LARGE SCALE GENOMIC DNA]</scope>
    <source>
        <strain evidence="6">DSM 21054</strain>
    </source>
</reference>
<accession>A0A1N7PFW0</accession>
<sequence>MRTLFMGWGLFLLAVCSNAVQAQQVTVYPTNWWAGMKYNKVQLLLKGEEGLNKSQVRISYPGITLGKVHTIENNKYLLVDITVQPTAKPGNVAIQLTAAGSKTQTLQWPLLARAKGNGTVYAKGVTSEDFIYFLMPDRFSNGDTTNDRVPGMRDQSLNRSDLGARHGGDLQGIINHLDYLQNMGVTALWLTPVLENDMPERTEHGYAFTDHYAIERRVGGAAMYKKLGDELHKRGMKLIQDAVYNHTGSFHFFMQDPPAKDWLHQWPTFTQTNFKEQPVFDPYASAKDRKITSDGWFVPSMPDLDQTNPYVANFLIQHALWSVEAFGVDGWRIDTYIYNDLPFMNRCNKALTDEYPNMTMFGETWVNGTANQAYFAENNINVPFKSNLQGVVDFQCLFTGIKSALTETNNGDGVYKLYNTLSNDFLYKNPMRNVIFLDNHDMSRFFSEVKENVAKQKAGIGWLLTERGIPQMYYGTEILMKGYSNPDLLVRADFPGGWEGDAVNAFTGKGLTADETAIQQYTKLIANFRKSSSAIKTGKLMQYMPNKGTYVYFRYDSRQTVMCVLNTADTAVQVNCADYAERTSGFTKAHNVESGIILPVTKALEIPAMSLQILELQ</sequence>
<dbReference type="OrthoDB" id="9806009at2"/>
<dbReference type="InterPro" id="IPR017853">
    <property type="entry name" value="GH"/>
</dbReference>
<dbReference type="Gene3D" id="3.20.20.80">
    <property type="entry name" value="Glycosidases"/>
    <property type="match status" value="1"/>
</dbReference>
<evidence type="ECO:0000256" key="1">
    <source>
        <dbReference type="ARBA" id="ARBA00022801"/>
    </source>
</evidence>
<dbReference type="Pfam" id="PF09087">
    <property type="entry name" value="Cyc-maltodext_N"/>
    <property type="match status" value="1"/>
</dbReference>
<dbReference type="AlphaFoldDB" id="A0A1N7PFW0"/>
<dbReference type="InterPro" id="IPR006047">
    <property type="entry name" value="GH13_cat_dom"/>
</dbReference>
<dbReference type="GO" id="GO:0016798">
    <property type="term" value="F:hydrolase activity, acting on glycosyl bonds"/>
    <property type="evidence" value="ECO:0007669"/>
    <property type="project" value="UniProtKB-KW"/>
</dbReference>
<dbReference type="RefSeq" id="WP_076379254.1">
    <property type="nucleotide sequence ID" value="NZ_AP017422.1"/>
</dbReference>
<evidence type="ECO:0000313" key="5">
    <source>
        <dbReference type="EMBL" id="SIT09417.1"/>
    </source>
</evidence>
<dbReference type="SUPFAM" id="SSF81296">
    <property type="entry name" value="E set domains"/>
    <property type="match status" value="1"/>
</dbReference>
<dbReference type="InterPro" id="IPR013780">
    <property type="entry name" value="Glyco_hydro_b"/>
</dbReference>
<dbReference type="CDD" id="cd11340">
    <property type="entry name" value="AmyAc_bac_CMD_like_3"/>
    <property type="match status" value="1"/>
</dbReference>
<feature type="signal peptide" evidence="3">
    <location>
        <begin position="1"/>
        <end position="22"/>
    </location>
</feature>
<gene>
    <name evidence="5" type="ORF">SAMN05421788_103444</name>
</gene>
<dbReference type="Gene3D" id="2.60.40.1180">
    <property type="entry name" value="Golgi alpha-mannosidase II"/>
    <property type="match status" value="1"/>
</dbReference>
<evidence type="ECO:0000256" key="2">
    <source>
        <dbReference type="ARBA" id="ARBA00023295"/>
    </source>
</evidence>
<organism evidence="5 6">
    <name type="scientific">Filimonas lacunae</name>
    <dbReference type="NCBI Taxonomy" id="477680"/>
    <lineage>
        <taxon>Bacteria</taxon>
        <taxon>Pseudomonadati</taxon>
        <taxon>Bacteroidota</taxon>
        <taxon>Chitinophagia</taxon>
        <taxon>Chitinophagales</taxon>
        <taxon>Chitinophagaceae</taxon>
        <taxon>Filimonas</taxon>
    </lineage>
</organism>
<dbReference type="Pfam" id="PF00128">
    <property type="entry name" value="Alpha-amylase"/>
    <property type="match status" value="1"/>
</dbReference>
<dbReference type="InterPro" id="IPR015171">
    <property type="entry name" value="Cyc-maltodext_N"/>
</dbReference>